<evidence type="ECO:0000313" key="6">
    <source>
        <dbReference type="EMBL" id="SDH79662.1"/>
    </source>
</evidence>
<proteinExistence type="predicted"/>
<feature type="signal peptide" evidence="4">
    <location>
        <begin position="1"/>
        <end position="27"/>
    </location>
</feature>
<dbReference type="RefSeq" id="WP_245691250.1">
    <property type="nucleotide sequence ID" value="NZ_FNCN01000023.1"/>
</dbReference>
<evidence type="ECO:0000259" key="5">
    <source>
        <dbReference type="PROSITE" id="PS51884"/>
    </source>
</evidence>
<gene>
    <name evidence="6" type="ORF">SAMN05421505_12315</name>
</gene>
<organism evidence="6 7">
    <name type="scientific">Sinosporangium album</name>
    <dbReference type="NCBI Taxonomy" id="504805"/>
    <lineage>
        <taxon>Bacteria</taxon>
        <taxon>Bacillati</taxon>
        <taxon>Actinomycetota</taxon>
        <taxon>Actinomycetes</taxon>
        <taxon>Streptosporangiales</taxon>
        <taxon>Streptosporangiaceae</taxon>
        <taxon>Sinosporangium</taxon>
    </lineage>
</organism>
<keyword evidence="2" id="KW-0130">Cell adhesion</keyword>
<evidence type="ECO:0000256" key="3">
    <source>
        <dbReference type="ARBA" id="ARBA00023087"/>
    </source>
</evidence>
<dbReference type="Proteomes" id="UP000198923">
    <property type="component" value="Unassembled WGS sequence"/>
</dbReference>
<keyword evidence="3" id="KW-0034">Amyloid</keyword>
<dbReference type="EMBL" id="FNCN01000023">
    <property type="protein sequence ID" value="SDH79662.1"/>
    <property type="molecule type" value="Genomic_DNA"/>
</dbReference>
<keyword evidence="1" id="KW-0134">Cell wall</keyword>
<dbReference type="AlphaFoldDB" id="A0A1G8FC84"/>
<dbReference type="GO" id="GO:0007155">
    <property type="term" value="P:cell adhesion"/>
    <property type="evidence" value="ECO:0007669"/>
    <property type="project" value="UniProtKB-KW"/>
</dbReference>
<feature type="chain" id="PRO_5011620803" evidence="4">
    <location>
        <begin position="28"/>
        <end position="78"/>
    </location>
</feature>
<dbReference type="STRING" id="504805.SAMN05421505_12315"/>
<sequence length="78" mass="7937">MRKTLQRTAVALGVTGMMFMAAPAAMADHHKTSGRHGILSGNQIFAPITVPVNVCGNSIAILGVAISGCKGGASIFGR</sequence>
<name>A0A1G8FC84_9ACTN</name>
<protein>
    <submittedName>
        <fullName evidence="6">Small secreted domain</fullName>
    </submittedName>
</protein>
<accession>A0A1G8FC84</accession>
<dbReference type="InterPro" id="IPR005528">
    <property type="entry name" value="ChpA-H"/>
</dbReference>
<feature type="domain" description="Chaplin" evidence="5">
    <location>
        <begin position="35"/>
        <end position="75"/>
    </location>
</feature>
<dbReference type="Pfam" id="PF03777">
    <property type="entry name" value="ChpA-C"/>
    <property type="match status" value="1"/>
</dbReference>
<evidence type="ECO:0000256" key="4">
    <source>
        <dbReference type="SAM" id="SignalP"/>
    </source>
</evidence>
<evidence type="ECO:0000256" key="1">
    <source>
        <dbReference type="ARBA" id="ARBA00022512"/>
    </source>
</evidence>
<keyword evidence="1" id="KW-0964">Secreted</keyword>
<dbReference type="PROSITE" id="PS51884">
    <property type="entry name" value="CHAPLIN"/>
    <property type="match status" value="1"/>
</dbReference>
<keyword evidence="7" id="KW-1185">Reference proteome</keyword>
<keyword evidence="4" id="KW-0732">Signal</keyword>
<evidence type="ECO:0000256" key="2">
    <source>
        <dbReference type="ARBA" id="ARBA00022889"/>
    </source>
</evidence>
<reference evidence="6 7" key="1">
    <citation type="submission" date="2016-10" db="EMBL/GenBank/DDBJ databases">
        <authorList>
            <person name="de Groot N.N."/>
        </authorList>
    </citation>
    <scope>NUCLEOTIDE SEQUENCE [LARGE SCALE GENOMIC DNA]</scope>
    <source>
        <strain evidence="6 7">CPCC 201354</strain>
    </source>
</reference>
<evidence type="ECO:0000313" key="7">
    <source>
        <dbReference type="Proteomes" id="UP000198923"/>
    </source>
</evidence>